<dbReference type="Proteomes" id="UP000247780">
    <property type="component" value="Unassembled WGS sequence"/>
</dbReference>
<reference evidence="1 2" key="1">
    <citation type="submission" date="2018-04" db="EMBL/GenBank/DDBJ databases">
        <title>Active sludge and wastewater microbial communities from Klosterneuburg, Austria.</title>
        <authorList>
            <person name="Wagner M."/>
        </authorList>
    </citation>
    <scope>NUCLEOTIDE SEQUENCE [LARGE SCALE GENOMIC DNA]</scope>
    <source>
        <strain evidence="1 2">Nm 57</strain>
    </source>
</reference>
<evidence type="ECO:0000313" key="1">
    <source>
        <dbReference type="EMBL" id="PXV83714.1"/>
    </source>
</evidence>
<comment type="caution">
    <text evidence="1">The sequence shown here is derived from an EMBL/GenBank/DDBJ whole genome shotgun (WGS) entry which is preliminary data.</text>
</comment>
<name>A0ABX5M9B2_9PROT</name>
<organism evidence="1 2">
    <name type="scientific">Nitrosomonas eutropha</name>
    <dbReference type="NCBI Taxonomy" id="916"/>
    <lineage>
        <taxon>Bacteria</taxon>
        <taxon>Pseudomonadati</taxon>
        <taxon>Pseudomonadota</taxon>
        <taxon>Betaproteobacteria</taxon>
        <taxon>Nitrosomonadales</taxon>
        <taxon>Nitrosomonadaceae</taxon>
        <taxon>Nitrosomonas</taxon>
    </lineage>
</organism>
<dbReference type="EMBL" id="QICQ01000003">
    <property type="protein sequence ID" value="PXV83714.1"/>
    <property type="molecule type" value="Genomic_DNA"/>
</dbReference>
<evidence type="ECO:0000313" key="2">
    <source>
        <dbReference type="Proteomes" id="UP000247780"/>
    </source>
</evidence>
<sequence length="67" mass="7890">MRFIPFFHGLYWSFTLEGRLRQLLIIQTGITYQSLFQIFSAIESMCFEYISNTSVETFDHSIGLRST</sequence>
<accession>A0ABX5M9B2</accession>
<gene>
    <name evidence="1" type="ORF">C8R14_10310</name>
</gene>
<keyword evidence="2" id="KW-1185">Reference proteome</keyword>
<proteinExistence type="predicted"/>
<protein>
    <submittedName>
        <fullName evidence="1">Uncharacterized protein</fullName>
    </submittedName>
</protein>